<dbReference type="PANTHER" id="PTHR48413">
    <property type="match status" value="1"/>
</dbReference>
<keyword evidence="2" id="KW-0456">Lyase</keyword>
<proteinExistence type="inferred from homology"/>
<evidence type="ECO:0000256" key="1">
    <source>
        <dbReference type="ARBA" id="ARBA00010424"/>
    </source>
</evidence>
<sequence length="294" mass="32071">MSGPDSAWQGVWSLDAIVNRRLHRPRAAGVTMVIDTGLGLTSMRDILDLAGQHVDHWKFGFGTTALMPRAALEAKLALLRDWDILSYPGGTLLEAAVVQEHCRVFMTRAAELGFGAAEISEGTIDLPGERRRRMIDCARNAGLQPITEVGRKDPDRQPEAEDLAAQVLRDLDWGAAWVIVEGRESGQGVGIYDRAGDIRASFLDEMTRLLGDAAVRVIWEAPLRPQQAYLVCRFGANVSLGNIPPQECLALEALRCGLRFETFAAVAEQSRAAGVWDPSRVENGAPAKATTSER</sequence>
<dbReference type="Gene3D" id="3.20.20.70">
    <property type="entry name" value="Aldolase class I"/>
    <property type="match status" value="1"/>
</dbReference>
<comment type="similarity">
    <text evidence="1">Belongs to the phosphosulfolactate synthase family.</text>
</comment>
<accession>A0AA48M4K0</accession>
<evidence type="ECO:0000313" key="2">
    <source>
        <dbReference type="EMBL" id="CAJ0883299.1"/>
    </source>
</evidence>
<dbReference type="Pfam" id="PF02679">
    <property type="entry name" value="ComA"/>
    <property type="match status" value="1"/>
</dbReference>
<dbReference type="InterPro" id="IPR013785">
    <property type="entry name" value="Aldolase_TIM"/>
</dbReference>
<name>A0AA48M4K0_9ZZZZ</name>
<dbReference type="InterPro" id="IPR036112">
    <property type="entry name" value="ComA_synth_sf"/>
</dbReference>
<dbReference type="AlphaFoldDB" id="A0AA48M4K0"/>
<dbReference type="EC" id="4.4.1.19" evidence="2"/>
<reference evidence="2" key="1">
    <citation type="submission" date="2023-07" db="EMBL/GenBank/DDBJ databases">
        <authorList>
            <person name="Pelsma A.J. K."/>
        </authorList>
    </citation>
    <scope>NUCLEOTIDE SEQUENCE</scope>
</reference>
<gene>
    <name evidence="2" type="primary">comA</name>
    <name evidence="2" type="ORF">AMST5_03419</name>
</gene>
<organism evidence="2">
    <name type="scientific">freshwater sediment metagenome</name>
    <dbReference type="NCBI Taxonomy" id="556182"/>
    <lineage>
        <taxon>unclassified sequences</taxon>
        <taxon>metagenomes</taxon>
        <taxon>ecological metagenomes</taxon>
    </lineage>
</organism>
<dbReference type="EMBL" id="OY288114">
    <property type="protein sequence ID" value="CAJ0883299.1"/>
    <property type="molecule type" value="Genomic_DNA"/>
</dbReference>
<dbReference type="PANTHER" id="PTHR48413:SF1">
    <property type="entry name" value="PROTEIN HEAT-STRESS-ASSOCIATED 32"/>
    <property type="match status" value="1"/>
</dbReference>
<protein>
    <submittedName>
        <fullName evidence="2">Phosphosulfolactate synthase</fullName>
        <ecNumber evidence="2">4.4.1.19</ecNumber>
    </submittedName>
</protein>
<dbReference type="GO" id="GO:0043817">
    <property type="term" value="F:phosphosulfolactate synthase activity"/>
    <property type="evidence" value="ECO:0007669"/>
    <property type="project" value="UniProtKB-EC"/>
</dbReference>
<dbReference type="InterPro" id="IPR003830">
    <property type="entry name" value="ComA_synth"/>
</dbReference>
<dbReference type="SUPFAM" id="SSF102110">
    <property type="entry name" value="(2r)-phospho-3-sulfolactate synthase ComA"/>
    <property type="match status" value="1"/>
</dbReference>